<accession>A0ABY4G6K3</accession>
<dbReference type="EMBL" id="CP095061">
    <property type="protein sequence ID" value="UOQ66376.1"/>
    <property type="molecule type" value="Genomic_DNA"/>
</dbReference>
<name>A0ABY4G6K3_9BACT</name>
<evidence type="ECO:0000313" key="2">
    <source>
        <dbReference type="Proteomes" id="UP000830401"/>
    </source>
</evidence>
<organism evidence="1 2">
    <name type="scientific">Hymenobacter volaticus</name>
    <dbReference type="NCBI Taxonomy" id="2932254"/>
    <lineage>
        <taxon>Bacteria</taxon>
        <taxon>Pseudomonadati</taxon>
        <taxon>Bacteroidota</taxon>
        <taxon>Cytophagia</taxon>
        <taxon>Cytophagales</taxon>
        <taxon>Hymenobacteraceae</taxon>
        <taxon>Hymenobacter</taxon>
    </lineage>
</organism>
<dbReference type="InterPro" id="IPR043038">
    <property type="entry name" value="VbhA_sf"/>
</dbReference>
<dbReference type="Proteomes" id="UP000830401">
    <property type="component" value="Chromosome"/>
</dbReference>
<evidence type="ECO:0008006" key="3">
    <source>
        <dbReference type="Google" id="ProtNLM"/>
    </source>
</evidence>
<evidence type="ECO:0000313" key="1">
    <source>
        <dbReference type="EMBL" id="UOQ66376.1"/>
    </source>
</evidence>
<dbReference type="Gene3D" id="1.10.8.1050">
    <property type="entry name" value="Antitoxin VbhA-like"/>
    <property type="match status" value="1"/>
</dbReference>
<keyword evidence="2" id="KW-1185">Reference proteome</keyword>
<protein>
    <recommendedName>
        <fullName evidence="3">Antitoxin VbhA domain-containing protein</fullName>
    </recommendedName>
</protein>
<sequence>MNTTRASFLENKEKRQYAVSWALRFAQNTSLDPSPYERTLLTQFVEGSMTIDQVLEQLEQTSAK</sequence>
<reference evidence="1" key="1">
    <citation type="submission" date="2022-04" db="EMBL/GenBank/DDBJ databases">
        <title>Hymenobacter sp. isolated from the air.</title>
        <authorList>
            <person name="Won M."/>
            <person name="Lee C.-M."/>
            <person name="Woen H.-Y."/>
            <person name="Kwon S.-W."/>
        </authorList>
    </citation>
    <scope>NUCLEOTIDE SEQUENCE</scope>
    <source>
        <strain evidence="1">5420S-77</strain>
    </source>
</reference>
<proteinExistence type="predicted"/>
<dbReference type="RefSeq" id="WP_245120424.1">
    <property type="nucleotide sequence ID" value="NZ_CP095061.1"/>
</dbReference>
<gene>
    <name evidence="1" type="ORF">MUN86_00095</name>
</gene>